<dbReference type="PROSITE" id="PS00061">
    <property type="entry name" value="ADH_SHORT"/>
    <property type="match status" value="1"/>
</dbReference>
<accession>A0A7X0M696</accession>
<dbReference type="AlphaFoldDB" id="A0A7X0M696"/>
<dbReference type="RefSeq" id="WP_184980829.1">
    <property type="nucleotide sequence ID" value="NZ_BAAALO010000005.1"/>
</dbReference>
<dbReference type="PANTHER" id="PTHR43490:SF99">
    <property type="entry name" value="SHORT-CHAIN DEHYDROGENASE_REDUCTASE"/>
    <property type="match status" value="1"/>
</dbReference>
<dbReference type="InterPro" id="IPR002347">
    <property type="entry name" value="SDR_fam"/>
</dbReference>
<proteinExistence type="inferred from homology"/>
<dbReference type="CDD" id="cd05324">
    <property type="entry name" value="carb_red_PTCR-like_SDR_c"/>
    <property type="match status" value="1"/>
</dbReference>
<dbReference type="InterPro" id="IPR045313">
    <property type="entry name" value="CBR1-like"/>
</dbReference>
<evidence type="ECO:0000313" key="5">
    <source>
        <dbReference type="EMBL" id="MBB6473225.1"/>
    </source>
</evidence>
<name>A0A7X0M696_9ACTN</name>
<dbReference type="PRINTS" id="PR00080">
    <property type="entry name" value="SDRFAMILY"/>
</dbReference>
<sequence length="235" mass="24856">MTNALITGANKGIGFEIAKELSGRGVTVLIGARDEERGRAAAERLGARHVRLDVTSEDSVKAAAAWIEEEYGTLDILVNNAGVIVPQDDIRPSATPLEVLRATYETNVFGVVAVTNAMMPLLRRAPAARIVNMSSGLGSLTLGSDPSSPYFDLNLMTYNSSKAALNMVTLAYAKELRDTTIKVNAADPGYCATDLNQHTGHRTAAQGAAIAVRLALLPGDGPSGAYMDDEGNIPW</sequence>
<comment type="caution">
    <text evidence="5">The sequence shown here is derived from an EMBL/GenBank/DDBJ whole genome shotgun (WGS) entry which is preliminary data.</text>
</comment>
<reference evidence="5 6" key="1">
    <citation type="submission" date="2020-08" db="EMBL/GenBank/DDBJ databases">
        <title>Sequencing the genomes of 1000 actinobacteria strains.</title>
        <authorList>
            <person name="Klenk H.-P."/>
        </authorList>
    </citation>
    <scope>NUCLEOTIDE SEQUENCE [LARGE SCALE GENOMIC DNA]</scope>
    <source>
        <strain evidence="5 6">DSM 44936</strain>
    </source>
</reference>
<protein>
    <submittedName>
        <fullName evidence="5">NAD(P)-dependent dehydrogenase (Short-subunit alcohol dehydrogenase family)</fullName>
    </submittedName>
</protein>
<keyword evidence="6" id="KW-1185">Reference proteome</keyword>
<gene>
    <name evidence="5" type="ORF">BJ992_002656</name>
</gene>
<dbReference type="Gene3D" id="3.40.50.720">
    <property type="entry name" value="NAD(P)-binding Rossmann-like Domain"/>
    <property type="match status" value="1"/>
</dbReference>
<keyword evidence="3" id="KW-0560">Oxidoreductase</keyword>
<dbReference type="PANTHER" id="PTHR43490">
    <property type="entry name" value="(+)-NEOMENTHOL DEHYDROGENASE"/>
    <property type="match status" value="1"/>
</dbReference>
<evidence type="ECO:0000256" key="3">
    <source>
        <dbReference type="ARBA" id="ARBA00023002"/>
    </source>
</evidence>
<dbReference type="Pfam" id="PF00106">
    <property type="entry name" value="adh_short"/>
    <property type="match status" value="1"/>
</dbReference>
<dbReference type="GO" id="GO:0016616">
    <property type="term" value="F:oxidoreductase activity, acting on the CH-OH group of donors, NAD or NADP as acceptor"/>
    <property type="evidence" value="ECO:0007669"/>
    <property type="project" value="InterPro"/>
</dbReference>
<dbReference type="GO" id="GO:0016020">
    <property type="term" value="C:membrane"/>
    <property type="evidence" value="ECO:0007669"/>
    <property type="project" value="TreeGrafter"/>
</dbReference>
<organism evidence="5 6">
    <name type="scientific">Sphaerisporangium rubeum</name>
    <dbReference type="NCBI Taxonomy" id="321317"/>
    <lineage>
        <taxon>Bacteria</taxon>
        <taxon>Bacillati</taxon>
        <taxon>Actinomycetota</taxon>
        <taxon>Actinomycetes</taxon>
        <taxon>Streptosporangiales</taxon>
        <taxon>Streptosporangiaceae</taxon>
        <taxon>Sphaerisporangium</taxon>
    </lineage>
</organism>
<dbReference type="PRINTS" id="PR00081">
    <property type="entry name" value="GDHRDH"/>
</dbReference>
<dbReference type="InterPro" id="IPR036291">
    <property type="entry name" value="NAD(P)-bd_dom_sf"/>
</dbReference>
<evidence type="ECO:0000256" key="2">
    <source>
        <dbReference type="ARBA" id="ARBA00022857"/>
    </source>
</evidence>
<evidence type="ECO:0000313" key="6">
    <source>
        <dbReference type="Proteomes" id="UP000555564"/>
    </source>
</evidence>
<keyword evidence="2" id="KW-0521">NADP</keyword>
<evidence type="ECO:0000256" key="1">
    <source>
        <dbReference type="ARBA" id="ARBA00006484"/>
    </source>
</evidence>
<dbReference type="EMBL" id="JACHIU010000001">
    <property type="protein sequence ID" value="MBB6473225.1"/>
    <property type="molecule type" value="Genomic_DNA"/>
</dbReference>
<dbReference type="Proteomes" id="UP000555564">
    <property type="component" value="Unassembled WGS sequence"/>
</dbReference>
<dbReference type="InterPro" id="IPR020904">
    <property type="entry name" value="Sc_DH/Rdtase_CS"/>
</dbReference>
<comment type="similarity">
    <text evidence="1 4">Belongs to the short-chain dehydrogenases/reductases (SDR) family.</text>
</comment>
<evidence type="ECO:0000256" key="4">
    <source>
        <dbReference type="RuleBase" id="RU000363"/>
    </source>
</evidence>
<dbReference type="SUPFAM" id="SSF51735">
    <property type="entry name" value="NAD(P)-binding Rossmann-fold domains"/>
    <property type="match status" value="1"/>
</dbReference>